<proteinExistence type="predicted"/>
<feature type="transmembrane region" description="Helical" evidence="1">
    <location>
        <begin position="27"/>
        <end position="52"/>
    </location>
</feature>
<keyword evidence="1" id="KW-1133">Transmembrane helix</keyword>
<feature type="transmembrane region" description="Helical" evidence="1">
    <location>
        <begin position="72"/>
        <end position="98"/>
    </location>
</feature>
<evidence type="ECO:0008006" key="4">
    <source>
        <dbReference type="Google" id="ProtNLM"/>
    </source>
</evidence>
<gene>
    <name evidence="2" type="ORF">CBR64_19430</name>
</gene>
<protein>
    <recommendedName>
        <fullName evidence="4">PH domain-containing protein</fullName>
    </recommendedName>
</protein>
<keyword evidence="1" id="KW-0812">Transmembrane</keyword>
<keyword evidence="1" id="KW-0472">Membrane</keyword>
<sequence length="203" mass="20904">MTPGCRWRTRGRELVGSARLRPSGGRVVVLVLGLGLAVTSVVVLRGVTAVAAADGWTARQDPCLSSRGCAPVVLEAVVGVVLALGALALLLGSVGLVLRQPVLVLTEAGVRGRQSRSDHARTVPWEALAGVAPLGRRRLVLQVLEDPPAEVAVRSARSASDAAVLRGFLGDPHARAAIGTPVAERSATVWAAGGSSPRNPDET</sequence>
<dbReference type="EMBL" id="CP021383">
    <property type="protein sequence ID" value="ARU53280.1"/>
    <property type="molecule type" value="Genomic_DNA"/>
</dbReference>
<name>A0A1Y0HZ52_CELCE</name>
<dbReference type="Proteomes" id="UP000196228">
    <property type="component" value="Chromosome"/>
</dbReference>
<dbReference type="KEGG" id="cceu:CBR64_19430"/>
<evidence type="ECO:0000313" key="2">
    <source>
        <dbReference type="EMBL" id="ARU53280.1"/>
    </source>
</evidence>
<evidence type="ECO:0000313" key="3">
    <source>
        <dbReference type="Proteomes" id="UP000196228"/>
    </source>
</evidence>
<dbReference type="AlphaFoldDB" id="A0A1Y0HZ52"/>
<accession>A0A1Y0HZ52</accession>
<dbReference type="RefSeq" id="WP_087472197.1">
    <property type="nucleotide sequence ID" value="NZ_CP021383.1"/>
</dbReference>
<organism evidence="2 3">
    <name type="scientific">Cellulosimicrobium cellulans</name>
    <name type="common">Arthrobacter luteus</name>
    <dbReference type="NCBI Taxonomy" id="1710"/>
    <lineage>
        <taxon>Bacteria</taxon>
        <taxon>Bacillati</taxon>
        <taxon>Actinomycetota</taxon>
        <taxon>Actinomycetes</taxon>
        <taxon>Micrococcales</taxon>
        <taxon>Promicromonosporaceae</taxon>
        <taxon>Cellulosimicrobium</taxon>
    </lineage>
</organism>
<evidence type="ECO:0000256" key="1">
    <source>
        <dbReference type="SAM" id="Phobius"/>
    </source>
</evidence>
<reference evidence="2 3" key="1">
    <citation type="submission" date="2017-05" db="EMBL/GenBank/DDBJ databases">
        <authorList>
            <person name="Song R."/>
            <person name="Chenine A.L."/>
            <person name="Ruprecht R.M."/>
        </authorList>
    </citation>
    <scope>NUCLEOTIDE SEQUENCE [LARGE SCALE GENOMIC DNA]</scope>
    <source>
        <strain evidence="2 3">PSBB019</strain>
    </source>
</reference>